<keyword evidence="5 8" id="KW-0812">Transmembrane</keyword>
<dbReference type="RefSeq" id="WP_209604611.1">
    <property type="nucleotide sequence ID" value="NZ_JAGILA010000007.1"/>
</dbReference>
<dbReference type="EMBL" id="JAGILA010000007">
    <property type="protein sequence ID" value="MBP2237981.1"/>
    <property type="molecule type" value="Genomic_DNA"/>
</dbReference>
<evidence type="ECO:0000256" key="4">
    <source>
        <dbReference type="ARBA" id="ARBA00022475"/>
    </source>
</evidence>
<evidence type="ECO:0000256" key="3">
    <source>
        <dbReference type="ARBA" id="ARBA00022448"/>
    </source>
</evidence>
<keyword evidence="10" id="KW-1185">Reference proteome</keyword>
<evidence type="ECO:0000313" key="9">
    <source>
        <dbReference type="EMBL" id="MBP2237981.1"/>
    </source>
</evidence>
<dbReference type="PANTHER" id="PTHR21716">
    <property type="entry name" value="TRANSMEMBRANE PROTEIN"/>
    <property type="match status" value="1"/>
</dbReference>
<reference evidence="9 10" key="1">
    <citation type="submission" date="2021-03" db="EMBL/GenBank/DDBJ databases">
        <title>Genomic Encyclopedia of Type Strains, Phase IV (KMG-IV): sequencing the most valuable type-strain genomes for metagenomic binning, comparative biology and taxonomic classification.</title>
        <authorList>
            <person name="Goeker M."/>
        </authorList>
    </citation>
    <scope>NUCLEOTIDE SEQUENCE [LARGE SCALE GENOMIC DNA]</scope>
    <source>
        <strain evidence="9 10">DSM 13372</strain>
    </source>
</reference>
<gene>
    <name evidence="9" type="ORF">J2Z31_004508</name>
</gene>
<evidence type="ECO:0000256" key="8">
    <source>
        <dbReference type="SAM" id="Phobius"/>
    </source>
</evidence>
<feature type="transmembrane region" description="Helical" evidence="8">
    <location>
        <begin position="172"/>
        <end position="193"/>
    </location>
</feature>
<proteinExistence type="inferred from homology"/>
<name>A0ABS4R514_9HYPH</name>
<feature type="transmembrane region" description="Helical" evidence="8">
    <location>
        <begin position="258"/>
        <end position="286"/>
    </location>
</feature>
<comment type="similarity">
    <text evidence="2">Belongs to the autoinducer-2 exporter (AI-2E) (TC 2.A.86) family.</text>
</comment>
<keyword evidence="3" id="KW-0813">Transport</keyword>
<keyword evidence="4" id="KW-1003">Cell membrane</keyword>
<dbReference type="Proteomes" id="UP000730739">
    <property type="component" value="Unassembled WGS sequence"/>
</dbReference>
<evidence type="ECO:0000256" key="6">
    <source>
        <dbReference type="ARBA" id="ARBA00022989"/>
    </source>
</evidence>
<evidence type="ECO:0000313" key="10">
    <source>
        <dbReference type="Proteomes" id="UP000730739"/>
    </source>
</evidence>
<keyword evidence="6 8" id="KW-1133">Transmembrane helix</keyword>
<evidence type="ECO:0000256" key="2">
    <source>
        <dbReference type="ARBA" id="ARBA00009773"/>
    </source>
</evidence>
<evidence type="ECO:0000256" key="7">
    <source>
        <dbReference type="ARBA" id="ARBA00023136"/>
    </source>
</evidence>
<feature type="transmembrane region" description="Helical" evidence="8">
    <location>
        <begin position="79"/>
        <end position="105"/>
    </location>
</feature>
<feature type="transmembrane region" description="Helical" evidence="8">
    <location>
        <begin position="314"/>
        <end position="333"/>
    </location>
</feature>
<feature type="transmembrane region" description="Helical" evidence="8">
    <location>
        <begin position="229"/>
        <end position="251"/>
    </location>
</feature>
<feature type="transmembrane region" description="Helical" evidence="8">
    <location>
        <begin position="339"/>
        <end position="360"/>
    </location>
</feature>
<organism evidence="9 10">
    <name type="scientific">Sinorhizobium kostiense</name>
    <dbReference type="NCBI Taxonomy" id="76747"/>
    <lineage>
        <taxon>Bacteria</taxon>
        <taxon>Pseudomonadati</taxon>
        <taxon>Pseudomonadota</taxon>
        <taxon>Alphaproteobacteria</taxon>
        <taxon>Hyphomicrobiales</taxon>
        <taxon>Rhizobiaceae</taxon>
        <taxon>Sinorhizobium/Ensifer group</taxon>
        <taxon>Sinorhizobium</taxon>
    </lineage>
</organism>
<dbReference type="Pfam" id="PF01594">
    <property type="entry name" value="AI-2E_transport"/>
    <property type="match status" value="1"/>
</dbReference>
<dbReference type="PANTHER" id="PTHR21716:SF67">
    <property type="entry name" value="TRANSPORT PROTEIN YDIK-RELATED"/>
    <property type="match status" value="1"/>
</dbReference>
<sequence length="382" mass="40375">MDDDSLIKSASSELAKVDRSAIEARITDAARLGIVALFAYWSLTMIAPFAIIIIWAVILAVALYPAFQALNTALGKRPRLAAIAITLASLAIIAGPLAAVVFSFAEGAQALFNRLNEGSVLVPTPAESVRGWPLVGERVYAAWSLAASNLEDALKRLEPSLLQVTSRALTKIAAIGLDLLSFVVSVIVAGFLFGPGARLAEIMQGLARRMASDRGVGFVRLATATIRNVARGVIGVAVLQALLGALVLRAFDAPFPGVIAFLILVLCIVQIGPILVLLPVVIWAWAGMEADAATLFTLLLAPLVVIDNVMKPVLVARGLSTPTIVILIGVLGGTLSHGLIGLFLGPIVLSVFYELLMVWMRADARVAETRPELDPAGKPERL</sequence>
<evidence type="ECO:0000256" key="1">
    <source>
        <dbReference type="ARBA" id="ARBA00004651"/>
    </source>
</evidence>
<feature type="transmembrane region" description="Helical" evidence="8">
    <location>
        <begin position="34"/>
        <end position="67"/>
    </location>
</feature>
<accession>A0ABS4R514</accession>
<comment type="caution">
    <text evidence="9">The sequence shown here is derived from an EMBL/GenBank/DDBJ whole genome shotgun (WGS) entry which is preliminary data.</text>
</comment>
<comment type="subcellular location">
    <subcellularLocation>
        <location evidence="1">Cell membrane</location>
        <topology evidence="1">Multi-pass membrane protein</topology>
    </subcellularLocation>
</comment>
<evidence type="ECO:0000256" key="5">
    <source>
        <dbReference type="ARBA" id="ARBA00022692"/>
    </source>
</evidence>
<protein>
    <submittedName>
        <fullName evidence="9">PurR-regulated permease PerM</fullName>
    </submittedName>
</protein>
<keyword evidence="7 8" id="KW-0472">Membrane</keyword>
<dbReference type="InterPro" id="IPR002549">
    <property type="entry name" value="AI-2E-like"/>
</dbReference>